<dbReference type="EMBL" id="CP007155">
    <property type="protein sequence ID" value="AHH98253.1"/>
    <property type="molecule type" value="Genomic_DNA"/>
</dbReference>
<gene>
    <name evidence="1" type="ORF">KALB_4891</name>
</gene>
<proteinExistence type="predicted"/>
<name>W5WAU9_9PSEU</name>
<evidence type="ECO:0000313" key="2">
    <source>
        <dbReference type="Proteomes" id="UP000019225"/>
    </source>
</evidence>
<evidence type="ECO:0000313" key="1">
    <source>
        <dbReference type="EMBL" id="AHH98253.1"/>
    </source>
</evidence>
<organism evidence="1 2">
    <name type="scientific">Kutzneria albida DSM 43870</name>
    <dbReference type="NCBI Taxonomy" id="1449976"/>
    <lineage>
        <taxon>Bacteria</taxon>
        <taxon>Bacillati</taxon>
        <taxon>Actinomycetota</taxon>
        <taxon>Actinomycetes</taxon>
        <taxon>Pseudonocardiales</taxon>
        <taxon>Pseudonocardiaceae</taxon>
        <taxon>Kutzneria</taxon>
    </lineage>
</organism>
<reference evidence="1 2" key="1">
    <citation type="journal article" date="2014" name="BMC Genomics">
        <title>Complete genome sequence of producer of the glycopeptide antibiotic Aculeximycin Kutzneria albida DSM 43870T, a representative of minor genus of Pseudonocardiaceae.</title>
        <authorList>
            <person name="Rebets Y."/>
            <person name="Tokovenko B."/>
            <person name="Lushchyk I."/>
            <person name="Ruckert C."/>
            <person name="Zaburannyi N."/>
            <person name="Bechthold A."/>
            <person name="Kalinowski J."/>
            <person name="Luzhetskyy A."/>
        </authorList>
    </citation>
    <scope>NUCLEOTIDE SEQUENCE [LARGE SCALE GENOMIC DNA]</scope>
    <source>
        <strain evidence="1">DSM 43870</strain>
    </source>
</reference>
<dbReference type="STRING" id="1449976.KALB_4891"/>
<dbReference type="RefSeq" id="WP_025358278.1">
    <property type="nucleotide sequence ID" value="NZ_CP007155.1"/>
</dbReference>
<dbReference type="Proteomes" id="UP000019225">
    <property type="component" value="Chromosome"/>
</dbReference>
<accession>W5WAU9</accession>
<protein>
    <submittedName>
        <fullName evidence="1">Uncharacterized protein</fullName>
    </submittedName>
</protein>
<dbReference type="AlphaFoldDB" id="W5WAU9"/>
<dbReference type="HOGENOM" id="CLU_1989716_0_0_11"/>
<keyword evidence="2" id="KW-1185">Reference proteome</keyword>
<sequence>MTFRSEFDSIAWLRVLADHTEKHNLNHTISAVAGYYPRIHISATHCLTDLTYPVFTQWANSIDAATVRAMVVDDQIHVTTTGTLGTFTIEIVAVLVGDEAEQFRASREFPNGTATIHLAGTEAVL</sequence>
<dbReference type="KEGG" id="kal:KALB_4891"/>